<protein>
    <submittedName>
        <fullName evidence="2">Methyltransferase type 11</fullName>
    </submittedName>
</protein>
<dbReference type="GO" id="GO:0008757">
    <property type="term" value="F:S-adenosylmethionine-dependent methyltransferase activity"/>
    <property type="evidence" value="ECO:0007669"/>
    <property type="project" value="InterPro"/>
</dbReference>
<dbReference type="eggNOG" id="COG2226">
    <property type="taxonomic scope" value="Bacteria"/>
</dbReference>
<keyword evidence="2" id="KW-0808">Transferase</keyword>
<evidence type="ECO:0000313" key="3">
    <source>
        <dbReference type="Proteomes" id="UP000007013"/>
    </source>
</evidence>
<keyword evidence="3" id="KW-1185">Reference proteome</keyword>
<evidence type="ECO:0000259" key="1">
    <source>
        <dbReference type="Pfam" id="PF08241"/>
    </source>
</evidence>
<organism evidence="2 3">
    <name type="scientific">Opitutus terrae (strain DSM 11246 / JCM 15787 / PB90-1)</name>
    <dbReference type="NCBI Taxonomy" id="452637"/>
    <lineage>
        <taxon>Bacteria</taxon>
        <taxon>Pseudomonadati</taxon>
        <taxon>Verrucomicrobiota</taxon>
        <taxon>Opitutia</taxon>
        <taxon>Opitutales</taxon>
        <taxon>Opitutaceae</taxon>
        <taxon>Opitutus</taxon>
    </lineage>
</organism>
<dbReference type="PANTHER" id="PTHR42912">
    <property type="entry name" value="METHYLTRANSFERASE"/>
    <property type="match status" value="1"/>
</dbReference>
<dbReference type="Gene3D" id="3.40.50.150">
    <property type="entry name" value="Vaccinia Virus protein VP39"/>
    <property type="match status" value="1"/>
</dbReference>
<dbReference type="SUPFAM" id="SSF53335">
    <property type="entry name" value="S-adenosyl-L-methionine-dependent methyltransferases"/>
    <property type="match status" value="1"/>
</dbReference>
<dbReference type="Proteomes" id="UP000007013">
    <property type="component" value="Chromosome"/>
</dbReference>
<dbReference type="Pfam" id="PF08241">
    <property type="entry name" value="Methyltransf_11"/>
    <property type="match status" value="1"/>
</dbReference>
<dbReference type="KEGG" id="ote:Oter_4275"/>
<feature type="domain" description="Methyltransferase type 11" evidence="1">
    <location>
        <begin position="80"/>
        <end position="180"/>
    </location>
</feature>
<reference evidence="2 3" key="1">
    <citation type="journal article" date="2011" name="J. Bacteriol.">
        <title>Genome sequence of the verrucomicrobium Opitutus terrae PB90-1, an abundant inhabitant of rice paddy soil ecosystems.</title>
        <authorList>
            <person name="van Passel M.W."/>
            <person name="Kant R."/>
            <person name="Palva A."/>
            <person name="Copeland A."/>
            <person name="Lucas S."/>
            <person name="Lapidus A."/>
            <person name="Glavina del Rio T."/>
            <person name="Pitluck S."/>
            <person name="Goltsman E."/>
            <person name="Clum A."/>
            <person name="Sun H."/>
            <person name="Schmutz J."/>
            <person name="Larimer F.W."/>
            <person name="Land M.L."/>
            <person name="Hauser L."/>
            <person name="Kyrpides N."/>
            <person name="Mikhailova N."/>
            <person name="Richardson P.P."/>
            <person name="Janssen P.H."/>
            <person name="de Vos W.M."/>
            <person name="Smidt H."/>
        </authorList>
    </citation>
    <scope>NUCLEOTIDE SEQUENCE [LARGE SCALE GENOMIC DNA]</scope>
    <source>
        <strain evidence="3">DSM 11246 / JCM 15787 / PB90-1</strain>
    </source>
</reference>
<dbReference type="AlphaFoldDB" id="B1ZP59"/>
<proteinExistence type="predicted"/>
<evidence type="ECO:0000313" key="2">
    <source>
        <dbReference type="EMBL" id="ACB77548.1"/>
    </source>
</evidence>
<dbReference type="HOGENOM" id="CLU_081534_2_0_0"/>
<dbReference type="STRING" id="452637.Oter_4275"/>
<dbReference type="InterPro" id="IPR050508">
    <property type="entry name" value="Methyltransf_Superfamily"/>
</dbReference>
<dbReference type="InterPro" id="IPR029063">
    <property type="entry name" value="SAM-dependent_MTases_sf"/>
</dbReference>
<keyword evidence="2" id="KW-0489">Methyltransferase</keyword>
<sequence length="236" mass="25457">MYVLRMNSPMTAPSSPAAASADLIPARAFRARASHPAFRAFAAPTGWLGRLAGWIMTRKNLPLNRLAVQTMEARAGEHVLEIGFGPGCALALLSAAVGPDGLVAGVDRSPEMLAAATRRNRPAVHGGRMRLTTGTADQLAWPEASFDRVLSVSNVQFWQPATRSLAEILRVLKPRGRLVIAVHTLREGQRRLTPGLFADELVAVKRWIERNGFVLTGEVVLDQGITGLCLVAQRPA</sequence>
<gene>
    <name evidence="2" type="ordered locus">Oter_4275</name>
</gene>
<dbReference type="EMBL" id="CP001032">
    <property type="protein sequence ID" value="ACB77548.1"/>
    <property type="molecule type" value="Genomic_DNA"/>
</dbReference>
<dbReference type="InterPro" id="IPR013216">
    <property type="entry name" value="Methyltransf_11"/>
</dbReference>
<name>B1ZP59_OPITP</name>
<dbReference type="CDD" id="cd02440">
    <property type="entry name" value="AdoMet_MTases"/>
    <property type="match status" value="1"/>
</dbReference>
<dbReference type="GO" id="GO:0032259">
    <property type="term" value="P:methylation"/>
    <property type="evidence" value="ECO:0007669"/>
    <property type="project" value="UniProtKB-KW"/>
</dbReference>
<accession>B1ZP59</accession>